<dbReference type="InterPro" id="IPR007202">
    <property type="entry name" value="4Fe-4S_dom"/>
</dbReference>
<evidence type="ECO:0000256" key="8">
    <source>
        <dbReference type="ARBA" id="ARBA00023014"/>
    </source>
</evidence>
<keyword evidence="1" id="KW-0813">Transport</keyword>
<evidence type="ECO:0000259" key="12">
    <source>
        <dbReference type="PROSITE" id="PS51656"/>
    </source>
</evidence>
<dbReference type="InterPro" id="IPR010207">
    <property type="entry name" value="Elect_transpt_cplx_RnfB/RsxB"/>
</dbReference>
<keyword evidence="2" id="KW-0004">4Fe-4S</keyword>
<feature type="domain" description="4Fe-4S ferredoxin-type" evidence="11">
    <location>
        <begin position="111"/>
        <end position="140"/>
    </location>
</feature>
<evidence type="ECO:0008006" key="14">
    <source>
        <dbReference type="Google" id="ProtNLM"/>
    </source>
</evidence>
<evidence type="ECO:0000256" key="4">
    <source>
        <dbReference type="ARBA" id="ARBA00022737"/>
    </source>
</evidence>
<dbReference type="GO" id="GO:0046872">
    <property type="term" value="F:metal ion binding"/>
    <property type="evidence" value="ECO:0007669"/>
    <property type="project" value="UniProtKB-KW"/>
</dbReference>
<dbReference type="PROSITE" id="PS51656">
    <property type="entry name" value="4FE4S"/>
    <property type="match status" value="1"/>
</dbReference>
<dbReference type="NCBIfam" id="TIGR01944">
    <property type="entry name" value="rnfB"/>
    <property type="match status" value="1"/>
</dbReference>
<evidence type="ECO:0000313" key="13">
    <source>
        <dbReference type="EMBL" id="SVC46159.1"/>
    </source>
</evidence>
<evidence type="ECO:0000256" key="3">
    <source>
        <dbReference type="ARBA" id="ARBA00022723"/>
    </source>
</evidence>
<dbReference type="InterPro" id="IPR017896">
    <property type="entry name" value="4Fe4S_Fe-S-bd"/>
</dbReference>
<dbReference type="Gene3D" id="3.30.70.20">
    <property type="match status" value="1"/>
</dbReference>
<keyword evidence="6" id="KW-0249">Electron transport</keyword>
<dbReference type="NCBIfam" id="NF003475">
    <property type="entry name" value="PRK05113.1"/>
    <property type="match status" value="1"/>
</dbReference>
<dbReference type="InterPro" id="IPR017900">
    <property type="entry name" value="4Fe4S_Fe_S_CS"/>
</dbReference>
<keyword evidence="10" id="KW-1133">Transmembrane helix</keyword>
<organism evidence="13">
    <name type="scientific">marine metagenome</name>
    <dbReference type="NCBI Taxonomy" id="408172"/>
    <lineage>
        <taxon>unclassified sequences</taxon>
        <taxon>metagenomes</taxon>
        <taxon>ecological metagenomes</taxon>
    </lineage>
</organism>
<evidence type="ECO:0000256" key="7">
    <source>
        <dbReference type="ARBA" id="ARBA00023004"/>
    </source>
</evidence>
<dbReference type="Pfam" id="PF14697">
    <property type="entry name" value="Fer4_21"/>
    <property type="match status" value="1"/>
</dbReference>
<sequence length="199" mass="22479">MLQLIDTLYAHLLTWLLVTIATSWLIFIIWRYLQQKNHKPLVELVNEILPQTQCEKCGYPGCLPYAYAITQGEEINKCPPGGDATISWLAELLNQPSGPLNLKHGNIKPREVATIREAECIGCTKCIDACPVDAIIGGPKLMHTVIQRECSGCELCINPCPVDCIDMIPLFTYYPVGRQSATDLLKQQRRGEHWLQRYK</sequence>
<feature type="domain" description="4Fe-4S ferredoxin-type" evidence="11">
    <location>
        <begin position="142"/>
        <end position="170"/>
    </location>
</feature>
<feature type="domain" description="4Fe-4S" evidence="12">
    <location>
        <begin position="37"/>
        <end position="95"/>
    </location>
</feature>
<evidence type="ECO:0000256" key="10">
    <source>
        <dbReference type="SAM" id="Phobius"/>
    </source>
</evidence>
<keyword evidence="4" id="KW-0677">Repeat</keyword>
<dbReference type="PROSITE" id="PS51379">
    <property type="entry name" value="4FE4S_FER_2"/>
    <property type="match status" value="2"/>
</dbReference>
<evidence type="ECO:0000256" key="9">
    <source>
        <dbReference type="ARBA" id="ARBA00023136"/>
    </source>
</evidence>
<dbReference type="EMBL" id="UINC01092516">
    <property type="protein sequence ID" value="SVC46159.1"/>
    <property type="molecule type" value="Genomic_DNA"/>
</dbReference>
<dbReference type="GO" id="GO:0009055">
    <property type="term" value="F:electron transfer activity"/>
    <property type="evidence" value="ECO:0007669"/>
    <property type="project" value="InterPro"/>
</dbReference>
<keyword evidence="9 10" id="KW-0472">Membrane</keyword>
<keyword evidence="3" id="KW-0479">Metal-binding</keyword>
<evidence type="ECO:0000256" key="6">
    <source>
        <dbReference type="ARBA" id="ARBA00022982"/>
    </source>
</evidence>
<dbReference type="AlphaFoldDB" id="A0A382MB95"/>
<name>A0A382MB95_9ZZZZ</name>
<evidence type="ECO:0000256" key="2">
    <source>
        <dbReference type="ARBA" id="ARBA00022485"/>
    </source>
</evidence>
<dbReference type="Pfam" id="PF04060">
    <property type="entry name" value="FeS"/>
    <property type="match status" value="1"/>
</dbReference>
<feature type="transmembrane region" description="Helical" evidence="10">
    <location>
        <begin position="12"/>
        <end position="33"/>
    </location>
</feature>
<keyword evidence="10" id="KW-0812">Transmembrane</keyword>
<keyword evidence="5" id="KW-1278">Translocase</keyword>
<keyword evidence="8" id="KW-0411">Iron-sulfur</keyword>
<keyword evidence="7" id="KW-0408">Iron</keyword>
<evidence type="ECO:0000256" key="1">
    <source>
        <dbReference type="ARBA" id="ARBA00022448"/>
    </source>
</evidence>
<dbReference type="Gene3D" id="1.10.15.40">
    <property type="entry name" value="Electron transport complex subunit B, putative Fe-S cluster"/>
    <property type="match status" value="1"/>
</dbReference>
<dbReference type="GO" id="GO:0051539">
    <property type="term" value="F:4 iron, 4 sulfur cluster binding"/>
    <property type="evidence" value="ECO:0007669"/>
    <property type="project" value="UniProtKB-KW"/>
</dbReference>
<dbReference type="PROSITE" id="PS00198">
    <property type="entry name" value="4FE4S_FER_1"/>
    <property type="match status" value="2"/>
</dbReference>
<dbReference type="PANTHER" id="PTHR43687:SF1">
    <property type="entry name" value="FERREDOXIN III"/>
    <property type="match status" value="1"/>
</dbReference>
<evidence type="ECO:0000259" key="11">
    <source>
        <dbReference type="PROSITE" id="PS51379"/>
    </source>
</evidence>
<reference evidence="13" key="1">
    <citation type="submission" date="2018-05" db="EMBL/GenBank/DDBJ databases">
        <authorList>
            <person name="Lanie J.A."/>
            <person name="Ng W.-L."/>
            <person name="Kazmierczak K.M."/>
            <person name="Andrzejewski T.M."/>
            <person name="Davidsen T.M."/>
            <person name="Wayne K.J."/>
            <person name="Tettelin H."/>
            <person name="Glass J.I."/>
            <person name="Rusch D."/>
            <person name="Podicherti R."/>
            <person name="Tsui H.-C.T."/>
            <person name="Winkler M.E."/>
        </authorList>
    </citation>
    <scope>NUCLEOTIDE SEQUENCE</scope>
</reference>
<proteinExistence type="predicted"/>
<dbReference type="PANTHER" id="PTHR43687">
    <property type="entry name" value="ADENYLYLSULFATE REDUCTASE, BETA SUBUNIT"/>
    <property type="match status" value="1"/>
</dbReference>
<dbReference type="InterPro" id="IPR050572">
    <property type="entry name" value="Fe-S_Ferredoxin"/>
</dbReference>
<accession>A0A382MB95</accession>
<dbReference type="SUPFAM" id="SSF54862">
    <property type="entry name" value="4Fe-4S ferredoxins"/>
    <property type="match status" value="1"/>
</dbReference>
<protein>
    <recommendedName>
        <fullName evidence="14">Rnf electron transport complex subunit B</fullName>
    </recommendedName>
</protein>
<feature type="non-terminal residue" evidence="13">
    <location>
        <position position="199"/>
    </location>
</feature>
<evidence type="ECO:0000256" key="5">
    <source>
        <dbReference type="ARBA" id="ARBA00022967"/>
    </source>
</evidence>
<gene>
    <name evidence="13" type="ORF">METZ01_LOCUS299013</name>
</gene>